<keyword evidence="5 9" id="KW-0819">tRNA processing</keyword>
<comment type="catalytic activity">
    <reaction evidence="9">
        <text>5,6-dihydrouridine(20) in tRNA + NAD(+) = uridine(20) in tRNA + NADH + H(+)</text>
        <dbReference type="Rhea" id="RHEA:53340"/>
        <dbReference type="Rhea" id="RHEA-COMP:13533"/>
        <dbReference type="Rhea" id="RHEA-COMP:13534"/>
        <dbReference type="ChEBI" id="CHEBI:15378"/>
        <dbReference type="ChEBI" id="CHEBI:57540"/>
        <dbReference type="ChEBI" id="CHEBI:57945"/>
        <dbReference type="ChEBI" id="CHEBI:65315"/>
        <dbReference type="ChEBI" id="CHEBI:74443"/>
        <dbReference type="EC" id="1.3.1.91"/>
    </reaction>
</comment>
<dbReference type="GO" id="GO:0000049">
    <property type="term" value="F:tRNA binding"/>
    <property type="evidence" value="ECO:0007669"/>
    <property type="project" value="UniProtKB-UniRule"/>
</dbReference>
<reference evidence="14 15" key="1">
    <citation type="submission" date="2019-02" db="EMBL/GenBank/DDBJ databases">
        <title>Siculibacillus lacustris gen. nov., sp. nov., a new rosette-forming bacterium isolated from a freshwater crater lake (Lake St. Ana, Romania).</title>
        <authorList>
            <person name="Felfoldi T."/>
            <person name="Marton Z."/>
            <person name="Szabo A."/>
            <person name="Mentes A."/>
            <person name="Boka K."/>
            <person name="Marialigeti K."/>
            <person name="Mathe I."/>
            <person name="Koncz M."/>
            <person name="Schumann P."/>
            <person name="Toth E."/>
        </authorList>
    </citation>
    <scope>NUCLEOTIDE SEQUENCE [LARGE SCALE GENOMIC DNA]</scope>
    <source>
        <strain evidence="14 15">SA-279</strain>
    </source>
</reference>
<sequence>MTPTPAARFSVAPMMDWTDRHCRVFHRLLTRRATLYTEMVTAPAVIHGDRDRLLGFAPEEHPVVLQLGGSDPAELARAAAIAADYGYDGIDLNCGCPSDRVQSGRFGACLMAEPDLVAACVAAMRAAVALPISVKCRIGIDDADPREQLPRLVEAVVAAGVATVTIHARKAWLSGLSPKENRSVPPLDYDLVFEIKRRWPDLPITINGGIRDLDGAEALLAPRGSVRLDGVMLGRAAYETPEILAGVDRRIYGEAVADVDSFAVMERLEPYCAALIADGGRLSHVTRHILGLFAGRPGARAFRRILTEGAIVPGAGLEVLRAATAAVRRPAREVEDSASGALASDAAA</sequence>
<dbReference type="InterPro" id="IPR018517">
    <property type="entry name" value="tRNA_hU_synthase_CS"/>
</dbReference>
<protein>
    <recommendedName>
        <fullName evidence="9">tRNA-dihydrouridine(20/20a) synthase</fullName>
        <ecNumber evidence="9">1.3.1.91</ecNumber>
    </recommendedName>
    <alternativeName>
        <fullName evidence="9">U20-specific dihydrouridine synthase</fullName>
        <shortName evidence="9">U20-specific Dus</shortName>
    </alternativeName>
    <alternativeName>
        <fullName evidence="9">tRNA-dihydrouridine synthase A</fullName>
    </alternativeName>
</protein>
<dbReference type="PANTHER" id="PTHR42907:SF1">
    <property type="entry name" value="FMN-LINKED OXIDOREDUCTASES SUPERFAMILY PROTEIN"/>
    <property type="match status" value="1"/>
</dbReference>
<dbReference type="NCBIfam" id="NF008774">
    <property type="entry name" value="PRK11815.1"/>
    <property type="match status" value="1"/>
</dbReference>
<feature type="binding site" evidence="9 12">
    <location>
        <position position="66"/>
    </location>
    <ligand>
        <name>FMN</name>
        <dbReference type="ChEBI" id="CHEBI:58210"/>
    </ligand>
</feature>
<dbReference type="Pfam" id="PF01207">
    <property type="entry name" value="Dus"/>
    <property type="match status" value="1"/>
</dbReference>
<evidence type="ECO:0000256" key="2">
    <source>
        <dbReference type="ARBA" id="ARBA00022555"/>
    </source>
</evidence>
<feature type="binding site" evidence="9 12">
    <location>
        <begin position="207"/>
        <end position="209"/>
    </location>
    <ligand>
        <name>FMN</name>
        <dbReference type="ChEBI" id="CHEBI:58210"/>
    </ligand>
</feature>
<keyword evidence="15" id="KW-1185">Reference proteome</keyword>
<comment type="catalytic activity">
    <reaction evidence="9">
        <text>5,6-dihydrouridine(20a) in tRNA + NAD(+) = uridine(20a) in tRNA + NADH + H(+)</text>
        <dbReference type="Rhea" id="RHEA:53348"/>
        <dbReference type="Rhea" id="RHEA-COMP:13535"/>
        <dbReference type="Rhea" id="RHEA-COMP:13536"/>
        <dbReference type="ChEBI" id="CHEBI:15378"/>
        <dbReference type="ChEBI" id="CHEBI:57540"/>
        <dbReference type="ChEBI" id="CHEBI:57945"/>
        <dbReference type="ChEBI" id="CHEBI:65315"/>
        <dbReference type="ChEBI" id="CHEBI:74443"/>
    </reaction>
</comment>
<evidence type="ECO:0000256" key="12">
    <source>
        <dbReference type="PIRSR" id="PIRSR006621-2"/>
    </source>
</evidence>
<dbReference type="GO" id="GO:0010181">
    <property type="term" value="F:FMN binding"/>
    <property type="evidence" value="ECO:0007669"/>
    <property type="project" value="UniProtKB-UniRule"/>
</dbReference>
<dbReference type="GO" id="GO:0102264">
    <property type="term" value="F:tRNA-dihydrouridine20 synthase activity"/>
    <property type="evidence" value="ECO:0007669"/>
    <property type="project" value="UniProtKB-EC"/>
</dbReference>
<comment type="cofactor">
    <cofactor evidence="1 9 10 12">
        <name>FMN</name>
        <dbReference type="ChEBI" id="CHEBI:58210"/>
    </cofactor>
</comment>
<feature type="binding site" evidence="9 12">
    <location>
        <begin position="13"/>
        <end position="15"/>
    </location>
    <ligand>
        <name>FMN</name>
        <dbReference type="ChEBI" id="CHEBI:58210"/>
    </ligand>
</feature>
<dbReference type="Proteomes" id="UP000292781">
    <property type="component" value="Unassembled WGS sequence"/>
</dbReference>
<dbReference type="PANTHER" id="PTHR42907">
    <property type="entry name" value="FMN-LINKED OXIDOREDUCTASES SUPERFAMILY PROTEIN"/>
    <property type="match status" value="1"/>
</dbReference>
<keyword evidence="6 9" id="KW-0521">NADP</keyword>
<dbReference type="HAMAP" id="MF_02041">
    <property type="entry name" value="DusA_subfam"/>
    <property type="match status" value="1"/>
</dbReference>
<keyword evidence="8 9" id="KW-0560">Oxidoreductase</keyword>
<dbReference type="EMBL" id="SJFN01000002">
    <property type="protein sequence ID" value="TBW40941.1"/>
    <property type="molecule type" value="Genomic_DNA"/>
</dbReference>
<comment type="catalytic activity">
    <reaction evidence="9">
        <text>5,6-dihydrouridine(20) in tRNA + NADP(+) = uridine(20) in tRNA + NADPH + H(+)</text>
        <dbReference type="Rhea" id="RHEA:53336"/>
        <dbReference type="Rhea" id="RHEA-COMP:13533"/>
        <dbReference type="Rhea" id="RHEA-COMP:13534"/>
        <dbReference type="ChEBI" id="CHEBI:15378"/>
        <dbReference type="ChEBI" id="CHEBI:57783"/>
        <dbReference type="ChEBI" id="CHEBI:58349"/>
        <dbReference type="ChEBI" id="CHEBI:65315"/>
        <dbReference type="ChEBI" id="CHEBI:74443"/>
        <dbReference type="EC" id="1.3.1.91"/>
    </reaction>
</comment>
<evidence type="ECO:0000256" key="10">
    <source>
        <dbReference type="PIRNR" id="PIRNR006621"/>
    </source>
</evidence>
<evidence type="ECO:0000256" key="3">
    <source>
        <dbReference type="ARBA" id="ARBA00022630"/>
    </source>
</evidence>
<feature type="binding site" evidence="9 12">
    <location>
        <position position="135"/>
    </location>
    <ligand>
        <name>FMN</name>
        <dbReference type="ChEBI" id="CHEBI:58210"/>
    </ligand>
</feature>
<dbReference type="Gene3D" id="3.20.20.70">
    <property type="entry name" value="Aldolase class I"/>
    <property type="match status" value="1"/>
</dbReference>
<feature type="site" description="Interacts with tRNA" evidence="9">
    <location>
        <position position="93"/>
    </location>
</feature>
<evidence type="ECO:0000256" key="9">
    <source>
        <dbReference type="HAMAP-Rule" id="MF_02041"/>
    </source>
</evidence>
<evidence type="ECO:0000259" key="13">
    <source>
        <dbReference type="Pfam" id="PF01207"/>
    </source>
</evidence>
<comment type="catalytic activity">
    <reaction evidence="9">
        <text>5,6-dihydrouridine(20a) in tRNA + NADP(+) = uridine(20a) in tRNA + NADPH + H(+)</text>
        <dbReference type="Rhea" id="RHEA:53344"/>
        <dbReference type="Rhea" id="RHEA-COMP:13535"/>
        <dbReference type="Rhea" id="RHEA-COMP:13536"/>
        <dbReference type="ChEBI" id="CHEBI:15378"/>
        <dbReference type="ChEBI" id="CHEBI:57783"/>
        <dbReference type="ChEBI" id="CHEBI:58349"/>
        <dbReference type="ChEBI" id="CHEBI:65315"/>
        <dbReference type="ChEBI" id="CHEBI:74443"/>
    </reaction>
</comment>
<feature type="binding site" evidence="9 12">
    <location>
        <position position="167"/>
    </location>
    <ligand>
        <name>FMN</name>
        <dbReference type="ChEBI" id="CHEBI:58210"/>
    </ligand>
</feature>
<proteinExistence type="inferred from homology"/>
<dbReference type="InterPro" id="IPR004653">
    <property type="entry name" value="DusA"/>
</dbReference>
<evidence type="ECO:0000256" key="11">
    <source>
        <dbReference type="PIRSR" id="PIRSR006621-1"/>
    </source>
</evidence>
<dbReference type="RefSeq" id="WP_131305413.1">
    <property type="nucleotide sequence ID" value="NZ_SJFN01000002.1"/>
</dbReference>
<keyword evidence="2 9" id="KW-0820">tRNA-binding</keyword>
<dbReference type="InterPro" id="IPR035587">
    <property type="entry name" value="DUS-like_FMN-bd"/>
</dbReference>
<name>A0A4Q9VXD4_9HYPH</name>
<keyword evidence="7 9" id="KW-0694">RNA-binding</keyword>
<evidence type="ECO:0000256" key="4">
    <source>
        <dbReference type="ARBA" id="ARBA00022643"/>
    </source>
</evidence>
<feature type="binding site" evidence="9 12">
    <location>
        <begin position="234"/>
        <end position="235"/>
    </location>
    <ligand>
        <name>FMN</name>
        <dbReference type="ChEBI" id="CHEBI:58210"/>
    </ligand>
</feature>
<feature type="site" description="Interacts with tRNA; defines subfamily-specific binding signature" evidence="9">
    <location>
        <position position="303"/>
    </location>
</feature>
<keyword evidence="3 9" id="KW-0285">Flavoprotein</keyword>
<evidence type="ECO:0000256" key="6">
    <source>
        <dbReference type="ARBA" id="ARBA00022857"/>
    </source>
</evidence>
<gene>
    <name evidence="9 14" type="primary">dusA</name>
    <name evidence="14" type="ORF">EYW49_01950</name>
</gene>
<dbReference type="OrthoDB" id="9783413at2"/>
<dbReference type="Gene3D" id="1.20.120.1460">
    <property type="match status" value="1"/>
</dbReference>
<evidence type="ECO:0000256" key="8">
    <source>
        <dbReference type="ARBA" id="ARBA00023002"/>
    </source>
</evidence>
<dbReference type="InterPro" id="IPR001269">
    <property type="entry name" value="DUS_fam"/>
</dbReference>
<comment type="function">
    <text evidence="9">Catalyzes the synthesis of 5,6-dihydrouridine (D), a modified base found in the D-loop of most tRNAs, via the reduction of the C5-C6 double bond in target uridines. Specifically modifies U20 and U20a in tRNAs.</text>
</comment>
<evidence type="ECO:0000256" key="7">
    <source>
        <dbReference type="ARBA" id="ARBA00022884"/>
    </source>
</evidence>
<dbReference type="NCBIfam" id="TIGR00742">
    <property type="entry name" value="yjbN"/>
    <property type="match status" value="1"/>
</dbReference>
<dbReference type="SUPFAM" id="SSF51395">
    <property type="entry name" value="FMN-linked oxidoreductases"/>
    <property type="match status" value="1"/>
</dbReference>
<evidence type="ECO:0000313" key="15">
    <source>
        <dbReference type="Proteomes" id="UP000292781"/>
    </source>
</evidence>
<evidence type="ECO:0000313" key="14">
    <source>
        <dbReference type="EMBL" id="TBW40941.1"/>
    </source>
</evidence>
<feature type="site" description="Interacts with tRNA; defines subfamily-specific binding signature" evidence="9">
    <location>
        <position position="300"/>
    </location>
</feature>
<dbReference type="EC" id="1.3.1.91" evidence="9"/>
<dbReference type="InterPro" id="IPR013785">
    <property type="entry name" value="Aldolase_TIM"/>
</dbReference>
<accession>A0A4Q9VXD4</accession>
<feature type="site" description="Interacts with tRNA; defines subfamily-specific binding signature" evidence="9">
    <location>
        <position position="179"/>
    </location>
</feature>
<comment type="similarity">
    <text evidence="10">Belongs to the dus family.</text>
</comment>
<dbReference type="PROSITE" id="PS01136">
    <property type="entry name" value="UPF0034"/>
    <property type="match status" value="1"/>
</dbReference>
<keyword evidence="4 9" id="KW-0288">FMN</keyword>
<keyword evidence="12" id="KW-0547">Nucleotide-binding</keyword>
<feature type="domain" description="DUS-like FMN-binding" evidence="13">
    <location>
        <begin position="11"/>
        <end position="312"/>
    </location>
</feature>
<evidence type="ECO:0000256" key="5">
    <source>
        <dbReference type="ARBA" id="ARBA00022694"/>
    </source>
</evidence>
<evidence type="ECO:0000256" key="1">
    <source>
        <dbReference type="ARBA" id="ARBA00001917"/>
    </source>
</evidence>
<dbReference type="PIRSF" id="PIRSF006621">
    <property type="entry name" value="Dus"/>
    <property type="match status" value="1"/>
</dbReference>
<dbReference type="AlphaFoldDB" id="A0A4Q9VXD4"/>
<dbReference type="CDD" id="cd02801">
    <property type="entry name" value="DUS_like_FMN"/>
    <property type="match status" value="1"/>
</dbReference>
<comment type="similarity">
    <text evidence="9">Belongs to the Dus family. DusA subfamily.</text>
</comment>
<feature type="site" description="Interacts with tRNA" evidence="9">
    <location>
        <position position="182"/>
    </location>
</feature>
<organism evidence="14 15">
    <name type="scientific">Siculibacillus lacustris</name>
    <dbReference type="NCBI Taxonomy" id="1549641"/>
    <lineage>
        <taxon>Bacteria</taxon>
        <taxon>Pseudomonadati</taxon>
        <taxon>Pseudomonadota</taxon>
        <taxon>Alphaproteobacteria</taxon>
        <taxon>Hyphomicrobiales</taxon>
        <taxon>Ancalomicrobiaceae</taxon>
        <taxon>Siculibacillus</taxon>
    </lineage>
</organism>
<comment type="caution">
    <text evidence="14">The sequence shown here is derived from an EMBL/GenBank/DDBJ whole genome shotgun (WGS) entry which is preliminary data.</text>
</comment>
<dbReference type="GO" id="GO:0102266">
    <property type="term" value="F:tRNA-dihydrouridine20a synthase activity"/>
    <property type="evidence" value="ECO:0007669"/>
    <property type="project" value="RHEA"/>
</dbReference>
<dbReference type="GO" id="GO:0050660">
    <property type="term" value="F:flavin adenine dinucleotide binding"/>
    <property type="evidence" value="ECO:0007669"/>
    <property type="project" value="InterPro"/>
</dbReference>
<feature type="active site" description="Proton donor" evidence="9 11">
    <location>
        <position position="96"/>
    </location>
</feature>